<dbReference type="Pfam" id="PF19654">
    <property type="entry name" value="DUF6157"/>
    <property type="match status" value="1"/>
</dbReference>
<dbReference type="InterPro" id="IPR046155">
    <property type="entry name" value="DUF6157"/>
</dbReference>
<dbReference type="EMBL" id="JAPDHZ010000008">
    <property type="protein sequence ID" value="MDG0794776.1"/>
    <property type="molecule type" value="Genomic_DNA"/>
</dbReference>
<dbReference type="Proteomes" id="UP001153387">
    <property type="component" value="Unassembled WGS sequence"/>
</dbReference>
<gene>
    <name evidence="1" type="ORF">OMP38_31080</name>
</gene>
<sequence length="141" mass="16052">MEWNYYNTFIAVSDDCPVEYGAVPPDKAAGKTKPGIEYDMIAGEPYAYTQEEILYETYVRHKRLPPEERDAREAEMRAEFYGKPKACMRASMLPKKYGWGLHFNAEGKVALVPKESEAYGRFADGEVEGVKVLKAMRNKKA</sequence>
<dbReference type="AlphaFoldDB" id="A0A9X4KN34"/>
<name>A0A9X4KN34_9BACL</name>
<keyword evidence="2" id="KW-1185">Reference proteome</keyword>
<evidence type="ECO:0000313" key="2">
    <source>
        <dbReference type="Proteomes" id="UP001153387"/>
    </source>
</evidence>
<reference evidence="1 2" key="1">
    <citation type="submission" date="2022-10" db="EMBL/GenBank/DDBJ databases">
        <title>Comparative genomic analysis of Cohnella hashimotonis sp. nov., isolated from the International Space Station.</title>
        <authorList>
            <person name="Simpson A."/>
            <person name="Venkateswaran K."/>
        </authorList>
    </citation>
    <scope>NUCLEOTIDE SEQUENCE [LARGE SCALE GENOMIC DNA]</scope>
    <source>
        <strain evidence="1 2">DSM 18997</strain>
    </source>
</reference>
<dbReference type="RefSeq" id="WP_277568502.1">
    <property type="nucleotide sequence ID" value="NZ_JAPDHZ010000008.1"/>
</dbReference>
<accession>A0A9X4KN34</accession>
<proteinExistence type="predicted"/>
<comment type="caution">
    <text evidence="1">The sequence shown here is derived from an EMBL/GenBank/DDBJ whole genome shotgun (WGS) entry which is preliminary data.</text>
</comment>
<protein>
    <submittedName>
        <fullName evidence="1">DUF6157 family protein</fullName>
    </submittedName>
</protein>
<organism evidence="1 2">
    <name type="scientific">Cohnella ginsengisoli</name>
    <dbReference type="NCBI Taxonomy" id="425004"/>
    <lineage>
        <taxon>Bacteria</taxon>
        <taxon>Bacillati</taxon>
        <taxon>Bacillota</taxon>
        <taxon>Bacilli</taxon>
        <taxon>Bacillales</taxon>
        <taxon>Paenibacillaceae</taxon>
        <taxon>Cohnella</taxon>
    </lineage>
</organism>
<evidence type="ECO:0000313" key="1">
    <source>
        <dbReference type="EMBL" id="MDG0794776.1"/>
    </source>
</evidence>